<sequence>MLIEKKVQRVGAGLAVVNGNCALLIRRVDNGMWHIPGSAVEPGESVEDAARPELWKKPVWVLKPLHCWTC</sequence>
<evidence type="ECO:0000313" key="3">
    <source>
        <dbReference type="Proteomes" id="UP001589733"/>
    </source>
</evidence>
<gene>
    <name evidence="2" type="ORF">ACFFLM_13755</name>
</gene>
<dbReference type="SUPFAM" id="SSF55811">
    <property type="entry name" value="Nudix"/>
    <property type="match status" value="1"/>
</dbReference>
<evidence type="ECO:0000313" key="2">
    <source>
        <dbReference type="EMBL" id="MFB9993034.1"/>
    </source>
</evidence>
<dbReference type="Gene3D" id="3.90.79.10">
    <property type="entry name" value="Nucleoside Triphosphate Pyrophosphohydrolase"/>
    <property type="match status" value="1"/>
</dbReference>
<feature type="domain" description="Nudix hydrolase" evidence="1">
    <location>
        <begin position="8"/>
        <end position="55"/>
    </location>
</feature>
<evidence type="ECO:0000259" key="1">
    <source>
        <dbReference type="Pfam" id="PF00293"/>
    </source>
</evidence>
<dbReference type="InterPro" id="IPR000086">
    <property type="entry name" value="NUDIX_hydrolase_dom"/>
</dbReference>
<keyword evidence="3" id="KW-1185">Reference proteome</keyword>
<name>A0ABV6AZV9_9DEIO</name>
<dbReference type="InterPro" id="IPR015797">
    <property type="entry name" value="NUDIX_hydrolase-like_dom_sf"/>
</dbReference>
<accession>A0ABV6AZV9</accession>
<organism evidence="2 3">
    <name type="scientific">Deinococcus oregonensis</name>
    <dbReference type="NCBI Taxonomy" id="1805970"/>
    <lineage>
        <taxon>Bacteria</taxon>
        <taxon>Thermotogati</taxon>
        <taxon>Deinococcota</taxon>
        <taxon>Deinococci</taxon>
        <taxon>Deinococcales</taxon>
        <taxon>Deinococcaceae</taxon>
        <taxon>Deinococcus</taxon>
    </lineage>
</organism>
<dbReference type="Pfam" id="PF00293">
    <property type="entry name" value="NUDIX"/>
    <property type="match status" value="1"/>
</dbReference>
<dbReference type="EMBL" id="JBHLYR010000044">
    <property type="protein sequence ID" value="MFB9993034.1"/>
    <property type="molecule type" value="Genomic_DNA"/>
</dbReference>
<reference evidence="2 3" key="1">
    <citation type="submission" date="2024-09" db="EMBL/GenBank/DDBJ databases">
        <authorList>
            <person name="Sun Q."/>
            <person name="Mori K."/>
        </authorList>
    </citation>
    <scope>NUCLEOTIDE SEQUENCE [LARGE SCALE GENOMIC DNA]</scope>
    <source>
        <strain evidence="2 3">JCM 13503</strain>
    </source>
</reference>
<dbReference type="RefSeq" id="WP_380011058.1">
    <property type="nucleotide sequence ID" value="NZ_JBHLYR010000044.1"/>
</dbReference>
<comment type="caution">
    <text evidence="2">The sequence shown here is derived from an EMBL/GenBank/DDBJ whole genome shotgun (WGS) entry which is preliminary data.</text>
</comment>
<dbReference type="Proteomes" id="UP001589733">
    <property type="component" value="Unassembled WGS sequence"/>
</dbReference>
<protein>
    <submittedName>
        <fullName evidence="2">NUDIX domain-containing protein</fullName>
    </submittedName>
</protein>
<proteinExistence type="predicted"/>